<gene>
    <name evidence="8" type="ORF">PG996_007769</name>
</gene>
<feature type="transmembrane region" description="Helical" evidence="6">
    <location>
        <begin position="440"/>
        <end position="459"/>
    </location>
</feature>
<feature type="transmembrane region" description="Helical" evidence="6">
    <location>
        <begin position="142"/>
        <end position="165"/>
    </location>
</feature>
<feature type="domain" description="Major facilitator superfamily (MFS) profile" evidence="7">
    <location>
        <begin position="111"/>
        <end position="536"/>
    </location>
</feature>
<feature type="compositionally biased region" description="Basic and acidic residues" evidence="5">
    <location>
        <begin position="58"/>
        <end position="74"/>
    </location>
</feature>
<evidence type="ECO:0000256" key="6">
    <source>
        <dbReference type="SAM" id="Phobius"/>
    </source>
</evidence>
<proteinExistence type="predicted"/>
<evidence type="ECO:0000256" key="4">
    <source>
        <dbReference type="ARBA" id="ARBA00023136"/>
    </source>
</evidence>
<evidence type="ECO:0000256" key="5">
    <source>
        <dbReference type="SAM" id="MobiDB-lite"/>
    </source>
</evidence>
<protein>
    <submittedName>
        <fullName evidence="8">MFS general substrate transporter</fullName>
    </submittedName>
</protein>
<evidence type="ECO:0000313" key="9">
    <source>
        <dbReference type="Proteomes" id="UP001446871"/>
    </source>
</evidence>
<feature type="transmembrane region" description="Helical" evidence="6">
    <location>
        <begin position="177"/>
        <end position="194"/>
    </location>
</feature>
<dbReference type="Pfam" id="PF07690">
    <property type="entry name" value="MFS_1"/>
    <property type="match status" value="1"/>
</dbReference>
<feature type="transmembrane region" description="Helical" evidence="6">
    <location>
        <begin position="401"/>
        <end position="420"/>
    </location>
</feature>
<dbReference type="CDD" id="cd17323">
    <property type="entry name" value="MFS_Tpo1_MDR_like"/>
    <property type="match status" value="1"/>
</dbReference>
<dbReference type="InterPro" id="IPR036259">
    <property type="entry name" value="MFS_trans_sf"/>
</dbReference>
<feature type="region of interest" description="Disordered" evidence="5">
    <location>
        <begin position="38"/>
        <end position="78"/>
    </location>
</feature>
<feature type="compositionally biased region" description="Polar residues" evidence="5">
    <location>
        <begin position="39"/>
        <end position="57"/>
    </location>
</feature>
<dbReference type="EMBL" id="JAQQWM010000004">
    <property type="protein sequence ID" value="KAK8068657.1"/>
    <property type="molecule type" value="Genomic_DNA"/>
</dbReference>
<feature type="compositionally biased region" description="Basic and acidic residues" evidence="5">
    <location>
        <begin position="308"/>
        <end position="325"/>
    </location>
</feature>
<dbReference type="Proteomes" id="UP001446871">
    <property type="component" value="Unassembled WGS sequence"/>
</dbReference>
<sequence>MSSLHLQSTMFGQLMRLASGNRLFKYPDEIDPSLWKQAVQPNESVQSDQSREPSTPSNKEDLPDHVSPNEHPDGSGDVVLVDWYGPDDPEARLPFLQTNPHNYPRHLKVLIMMQMCILNFAVYIASSIYVPGEELLMEEFGVSVEVATLGLSLFTLGYGMGPMLWSPLSEMPRFGRSGIFFWTLLGFILFQLPAGFAPNIAVFLVFRWVTGFCGSPCLATGGGTITDVFDPTVVPYLLCTWVSTGIWGPVFGPIIGGYLAPARGWRWTIWFFTWLCSLVLIVMFFLFPETSTPNILLKRAQRMPHREHAPEKSFRDRPGASHDEGLSDDFGEVSSRNRHMARCSGKARLTPARAFTLLREPIVLLVDLYSGLLYGILFTWFESFPLVFGSVYGFDLGPQGLVYLSIFVFAVLTQACYLLWQKFTIVPHMRKGDFKPEMVLPPTIFGAVTLPICLFWFGWSAKASIHWMVPTVGSGLFSIGVITLYNALYTYIGICYSQYAASLFAGATLFRALFGATFPLFVSLLPSNYGWRMPLS</sequence>
<dbReference type="PANTHER" id="PTHR23502">
    <property type="entry name" value="MAJOR FACILITATOR SUPERFAMILY"/>
    <property type="match status" value="1"/>
</dbReference>
<accession>A0ABR1VBS8</accession>
<keyword evidence="2 6" id="KW-0812">Transmembrane</keyword>
<dbReference type="PANTHER" id="PTHR23502:SF23">
    <property type="entry name" value="FLUCONAZOLE RESISTANCE PROTEIN 1"/>
    <property type="match status" value="1"/>
</dbReference>
<feature type="transmembrane region" description="Helical" evidence="6">
    <location>
        <begin position="465"/>
        <end position="488"/>
    </location>
</feature>
<name>A0ABR1VBS8_9PEZI</name>
<evidence type="ECO:0000259" key="7">
    <source>
        <dbReference type="PROSITE" id="PS50850"/>
    </source>
</evidence>
<evidence type="ECO:0000256" key="3">
    <source>
        <dbReference type="ARBA" id="ARBA00022989"/>
    </source>
</evidence>
<dbReference type="Gene3D" id="1.20.1250.20">
    <property type="entry name" value="MFS general substrate transporter like domains"/>
    <property type="match status" value="1"/>
</dbReference>
<comment type="subcellular location">
    <subcellularLocation>
        <location evidence="1">Membrane</location>
        <topology evidence="1">Multi-pass membrane protein</topology>
    </subcellularLocation>
</comment>
<dbReference type="InterPro" id="IPR011701">
    <property type="entry name" value="MFS"/>
</dbReference>
<keyword evidence="3 6" id="KW-1133">Transmembrane helix</keyword>
<dbReference type="InterPro" id="IPR020846">
    <property type="entry name" value="MFS_dom"/>
</dbReference>
<keyword evidence="9" id="KW-1185">Reference proteome</keyword>
<feature type="transmembrane region" description="Helical" evidence="6">
    <location>
        <begin position="233"/>
        <end position="255"/>
    </location>
</feature>
<organism evidence="8 9">
    <name type="scientific">Apiospora saccharicola</name>
    <dbReference type="NCBI Taxonomy" id="335842"/>
    <lineage>
        <taxon>Eukaryota</taxon>
        <taxon>Fungi</taxon>
        <taxon>Dikarya</taxon>
        <taxon>Ascomycota</taxon>
        <taxon>Pezizomycotina</taxon>
        <taxon>Sordariomycetes</taxon>
        <taxon>Xylariomycetidae</taxon>
        <taxon>Amphisphaeriales</taxon>
        <taxon>Apiosporaceae</taxon>
        <taxon>Apiospora</taxon>
    </lineage>
</organism>
<feature type="transmembrane region" description="Helical" evidence="6">
    <location>
        <begin position="267"/>
        <end position="287"/>
    </location>
</feature>
<keyword evidence="4 6" id="KW-0472">Membrane</keyword>
<dbReference type="PROSITE" id="PS50850">
    <property type="entry name" value="MFS"/>
    <property type="match status" value="1"/>
</dbReference>
<feature type="transmembrane region" description="Helical" evidence="6">
    <location>
        <begin position="109"/>
        <end position="130"/>
    </location>
</feature>
<comment type="caution">
    <text evidence="8">The sequence shown here is derived from an EMBL/GenBank/DDBJ whole genome shotgun (WGS) entry which is preliminary data.</text>
</comment>
<reference evidence="8 9" key="1">
    <citation type="submission" date="2023-01" db="EMBL/GenBank/DDBJ databases">
        <title>Analysis of 21 Apiospora genomes using comparative genomics revels a genus with tremendous synthesis potential of carbohydrate active enzymes and secondary metabolites.</title>
        <authorList>
            <person name="Sorensen T."/>
        </authorList>
    </citation>
    <scope>NUCLEOTIDE SEQUENCE [LARGE SCALE GENOMIC DNA]</scope>
    <source>
        <strain evidence="8 9">CBS 83171</strain>
    </source>
</reference>
<feature type="region of interest" description="Disordered" evidence="5">
    <location>
        <begin position="308"/>
        <end position="332"/>
    </location>
</feature>
<evidence type="ECO:0000256" key="1">
    <source>
        <dbReference type="ARBA" id="ARBA00004141"/>
    </source>
</evidence>
<evidence type="ECO:0000313" key="8">
    <source>
        <dbReference type="EMBL" id="KAK8068657.1"/>
    </source>
</evidence>
<evidence type="ECO:0000256" key="2">
    <source>
        <dbReference type="ARBA" id="ARBA00022692"/>
    </source>
</evidence>
<dbReference type="SUPFAM" id="SSF103473">
    <property type="entry name" value="MFS general substrate transporter"/>
    <property type="match status" value="1"/>
</dbReference>
<feature type="transmembrane region" description="Helical" evidence="6">
    <location>
        <begin position="500"/>
        <end position="525"/>
    </location>
</feature>